<protein>
    <submittedName>
        <fullName evidence="1">Uncharacterized protein</fullName>
    </submittedName>
</protein>
<accession>A0A9Q0BSS0</accession>
<dbReference type="AlphaFoldDB" id="A0A9Q0BSS0"/>
<dbReference type="EMBL" id="JAMKOV010000002">
    <property type="protein sequence ID" value="KAI8043252.1"/>
    <property type="molecule type" value="Genomic_DNA"/>
</dbReference>
<reference evidence="1" key="1">
    <citation type="journal article" date="2023" name="Genome Biol. Evol.">
        <title>Long-read-based Genome Assembly of Drosophila gunungcola Reveals Fewer Chemosensory Genes in Flower-breeding Species.</title>
        <authorList>
            <person name="Negi A."/>
            <person name="Liao B.Y."/>
            <person name="Yeh S.D."/>
        </authorList>
    </citation>
    <scope>NUCLEOTIDE SEQUENCE</scope>
    <source>
        <strain evidence="1">Sukarami</strain>
    </source>
</reference>
<evidence type="ECO:0000313" key="1">
    <source>
        <dbReference type="EMBL" id="KAI8043252.1"/>
    </source>
</evidence>
<evidence type="ECO:0000313" key="2">
    <source>
        <dbReference type="Proteomes" id="UP001059596"/>
    </source>
</evidence>
<proteinExistence type="predicted"/>
<comment type="caution">
    <text evidence="1">The sequence shown here is derived from an EMBL/GenBank/DDBJ whole genome shotgun (WGS) entry which is preliminary data.</text>
</comment>
<name>A0A9Q0BSS0_9MUSC</name>
<gene>
    <name evidence="1" type="ORF">M5D96_004579</name>
</gene>
<organism evidence="1 2">
    <name type="scientific">Drosophila gunungcola</name>
    <name type="common">fruit fly</name>
    <dbReference type="NCBI Taxonomy" id="103775"/>
    <lineage>
        <taxon>Eukaryota</taxon>
        <taxon>Metazoa</taxon>
        <taxon>Ecdysozoa</taxon>
        <taxon>Arthropoda</taxon>
        <taxon>Hexapoda</taxon>
        <taxon>Insecta</taxon>
        <taxon>Pterygota</taxon>
        <taxon>Neoptera</taxon>
        <taxon>Endopterygota</taxon>
        <taxon>Diptera</taxon>
        <taxon>Brachycera</taxon>
        <taxon>Muscomorpha</taxon>
        <taxon>Ephydroidea</taxon>
        <taxon>Drosophilidae</taxon>
        <taxon>Drosophila</taxon>
        <taxon>Sophophora</taxon>
    </lineage>
</organism>
<keyword evidence="2" id="KW-1185">Reference proteome</keyword>
<sequence length="32" mass="3887">NFELLFLRYNSLINFPKIDFQNNYQKPSVLIP</sequence>
<dbReference type="Proteomes" id="UP001059596">
    <property type="component" value="Unassembled WGS sequence"/>
</dbReference>
<feature type="non-terminal residue" evidence="1">
    <location>
        <position position="1"/>
    </location>
</feature>